<name>A0A182XSQ3_ANOQN</name>
<evidence type="ECO:0000313" key="2">
    <source>
        <dbReference type="Proteomes" id="UP000076407"/>
    </source>
</evidence>
<dbReference type="AlphaFoldDB" id="A0A182XSQ3"/>
<dbReference type="STRING" id="34691.A0A182XSQ3"/>
<accession>A0A182XSQ3</accession>
<reference evidence="1" key="1">
    <citation type="submission" date="2020-05" db="UniProtKB">
        <authorList>
            <consortium name="EnsemblMetazoa"/>
        </authorList>
    </citation>
    <scope>IDENTIFICATION</scope>
    <source>
        <strain evidence="1">SANGQUA</strain>
    </source>
</reference>
<sequence>MDILLDKFLNETRYSYRTLYYPTDIMLYFEKHHIFEIIFDLMIMLQKDRPLNTEQYIAEHIVEISKKNRTFASNIPTQRSILSRYRITRFVNNYFSSSA</sequence>
<dbReference type="Proteomes" id="UP000076407">
    <property type="component" value="Unassembled WGS sequence"/>
</dbReference>
<dbReference type="VEuPathDB" id="VectorBase:AQUA014861"/>
<evidence type="ECO:0000313" key="1">
    <source>
        <dbReference type="EnsemblMetazoa" id="AQUA014861-PA"/>
    </source>
</evidence>
<proteinExistence type="predicted"/>
<protein>
    <submittedName>
        <fullName evidence="1">Uncharacterized protein</fullName>
    </submittedName>
</protein>
<organism evidence="1 2">
    <name type="scientific">Anopheles quadriannulatus</name>
    <name type="common">Mosquito</name>
    <dbReference type="NCBI Taxonomy" id="34691"/>
    <lineage>
        <taxon>Eukaryota</taxon>
        <taxon>Metazoa</taxon>
        <taxon>Ecdysozoa</taxon>
        <taxon>Arthropoda</taxon>
        <taxon>Hexapoda</taxon>
        <taxon>Insecta</taxon>
        <taxon>Pterygota</taxon>
        <taxon>Neoptera</taxon>
        <taxon>Endopterygota</taxon>
        <taxon>Diptera</taxon>
        <taxon>Nematocera</taxon>
        <taxon>Culicoidea</taxon>
        <taxon>Culicidae</taxon>
        <taxon>Anophelinae</taxon>
        <taxon>Anopheles</taxon>
    </lineage>
</organism>
<keyword evidence="2" id="KW-1185">Reference proteome</keyword>
<dbReference type="EnsemblMetazoa" id="AQUA014861-RA">
    <property type="protein sequence ID" value="AQUA014861-PA"/>
    <property type="gene ID" value="AQUA014861"/>
</dbReference>